<dbReference type="InterPro" id="IPR023798">
    <property type="entry name" value="Ribosomal_uS7_dom"/>
</dbReference>
<keyword evidence="3 6" id="KW-0694">RNA-binding</keyword>
<evidence type="ECO:0000256" key="6">
    <source>
        <dbReference type="HAMAP-Rule" id="MF_00480"/>
    </source>
</evidence>
<dbReference type="CDD" id="cd14869">
    <property type="entry name" value="uS7_Bacteria"/>
    <property type="match status" value="1"/>
</dbReference>
<reference evidence="9" key="1">
    <citation type="journal article" date="2020" name="ISME J.">
        <title>Gammaproteobacteria mediating utilization of methyl-, sulfur- and petroleum organic compounds in deep ocean hydrothermal plumes.</title>
        <authorList>
            <person name="Zhou Z."/>
            <person name="Liu Y."/>
            <person name="Pan J."/>
            <person name="Cron B.R."/>
            <person name="Toner B.M."/>
            <person name="Anantharaman K."/>
            <person name="Breier J.A."/>
            <person name="Dick G.J."/>
            <person name="Li M."/>
        </authorList>
    </citation>
    <scope>NUCLEOTIDE SEQUENCE</scope>
    <source>
        <strain evidence="9">SZUA-1501</strain>
    </source>
</reference>
<evidence type="ECO:0000256" key="3">
    <source>
        <dbReference type="ARBA" id="ARBA00022884"/>
    </source>
</evidence>
<comment type="function">
    <text evidence="6">One of the primary rRNA binding proteins, it binds directly to 16S rRNA where it nucleates assembly of the head domain of the 30S subunit. Is located at the subunit interface close to the decoding center, probably blocks exit of the E-site tRNA.</text>
</comment>
<dbReference type="PIRSF" id="PIRSF002122">
    <property type="entry name" value="RPS7p_RPS7a_RPS5e_RPS7o"/>
    <property type="match status" value="1"/>
</dbReference>
<dbReference type="GO" id="GO:0003735">
    <property type="term" value="F:structural constituent of ribosome"/>
    <property type="evidence" value="ECO:0007669"/>
    <property type="project" value="InterPro"/>
</dbReference>
<gene>
    <name evidence="6" type="primary">rpsG</name>
    <name evidence="9" type="ORF">EYH37_01460</name>
</gene>
<keyword evidence="4 6" id="KW-0689">Ribosomal protein</keyword>
<evidence type="ECO:0000256" key="4">
    <source>
        <dbReference type="ARBA" id="ARBA00022980"/>
    </source>
</evidence>
<evidence type="ECO:0000256" key="1">
    <source>
        <dbReference type="ARBA" id="ARBA00007151"/>
    </source>
</evidence>
<dbReference type="PROSITE" id="PS00052">
    <property type="entry name" value="RIBOSOMAL_S7"/>
    <property type="match status" value="1"/>
</dbReference>
<evidence type="ECO:0000256" key="7">
    <source>
        <dbReference type="RuleBase" id="RU003619"/>
    </source>
</evidence>
<keyword evidence="6" id="KW-0820">tRNA-binding</keyword>
<keyword evidence="5 6" id="KW-0687">Ribonucleoprotein</keyword>
<keyword evidence="2 6" id="KW-0699">rRNA-binding</keyword>
<dbReference type="InterPro" id="IPR020606">
    <property type="entry name" value="Ribosomal_uS7_CS"/>
</dbReference>
<dbReference type="GO" id="GO:0015935">
    <property type="term" value="C:small ribosomal subunit"/>
    <property type="evidence" value="ECO:0007669"/>
    <property type="project" value="InterPro"/>
</dbReference>
<dbReference type="AlphaFoldDB" id="A0A9D0YP82"/>
<dbReference type="FunFam" id="1.10.455.10:FF:000001">
    <property type="entry name" value="30S ribosomal protein S7"/>
    <property type="match status" value="1"/>
</dbReference>
<feature type="domain" description="Small ribosomal subunit protein uS7" evidence="8">
    <location>
        <begin position="2"/>
        <end position="154"/>
    </location>
</feature>
<name>A0A9D0YP82_AQUAO</name>
<protein>
    <recommendedName>
        <fullName evidence="6">Small ribosomal subunit protein uS7</fullName>
    </recommendedName>
</protein>
<proteinExistence type="inferred from homology"/>
<sequence>MPRKGPVPPREITPDNKYGSVLVHKLINRVMKDGKKSVAEYIVYTALEEAAKELGLTPVEVLEKAVENVKPEWEVRTRRVGGATYQVPVEVPERRQISLALRWIVEAARERFIGDGKKNKMEYKLKQELIDAINGKGGAIKKKEEVHRMAEANKVFSHFRW</sequence>
<comment type="subunit">
    <text evidence="6">Part of the 30S ribosomal subunit. Contacts proteins S9 and S11.</text>
</comment>
<dbReference type="EMBL" id="DQVE01000014">
    <property type="protein sequence ID" value="HIP98024.1"/>
    <property type="molecule type" value="Genomic_DNA"/>
</dbReference>
<evidence type="ECO:0000259" key="8">
    <source>
        <dbReference type="Pfam" id="PF00177"/>
    </source>
</evidence>
<organism evidence="9 10">
    <name type="scientific">Aquifex aeolicus</name>
    <dbReference type="NCBI Taxonomy" id="63363"/>
    <lineage>
        <taxon>Bacteria</taxon>
        <taxon>Pseudomonadati</taxon>
        <taxon>Aquificota</taxon>
        <taxon>Aquificia</taxon>
        <taxon>Aquificales</taxon>
        <taxon>Aquificaceae</taxon>
        <taxon>Aquifex</taxon>
    </lineage>
</organism>
<dbReference type="NCBIfam" id="TIGR01029">
    <property type="entry name" value="rpsG_bact"/>
    <property type="match status" value="1"/>
</dbReference>
<evidence type="ECO:0000256" key="2">
    <source>
        <dbReference type="ARBA" id="ARBA00022730"/>
    </source>
</evidence>
<dbReference type="InterPro" id="IPR005717">
    <property type="entry name" value="Ribosomal_uS7_bac/org-type"/>
</dbReference>
<dbReference type="HAMAP" id="MF_00480_B">
    <property type="entry name" value="Ribosomal_uS7_B"/>
    <property type="match status" value="1"/>
</dbReference>
<dbReference type="SUPFAM" id="SSF47973">
    <property type="entry name" value="Ribosomal protein S7"/>
    <property type="match status" value="1"/>
</dbReference>
<dbReference type="GO" id="GO:0019843">
    <property type="term" value="F:rRNA binding"/>
    <property type="evidence" value="ECO:0007669"/>
    <property type="project" value="UniProtKB-UniRule"/>
</dbReference>
<dbReference type="Gene3D" id="1.10.455.10">
    <property type="entry name" value="Ribosomal protein S7 domain"/>
    <property type="match status" value="1"/>
</dbReference>
<dbReference type="Pfam" id="PF00177">
    <property type="entry name" value="Ribosomal_S7"/>
    <property type="match status" value="1"/>
</dbReference>
<comment type="similarity">
    <text evidence="1 6 7">Belongs to the universal ribosomal protein uS7 family.</text>
</comment>
<evidence type="ECO:0000256" key="5">
    <source>
        <dbReference type="ARBA" id="ARBA00023274"/>
    </source>
</evidence>
<dbReference type="Proteomes" id="UP000606463">
    <property type="component" value="Unassembled WGS sequence"/>
</dbReference>
<dbReference type="GO" id="GO:0006412">
    <property type="term" value="P:translation"/>
    <property type="evidence" value="ECO:0007669"/>
    <property type="project" value="UniProtKB-UniRule"/>
</dbReference>
<accession>A0A9D0YP82</accession>
<dbReference type="InterPro" id="IPR036823">
    <property type="entry name" value="Ribosomal_uS7_dom_sf"/>
</dbReference>
<dbReference type="PANTHER" id="PTHR11205">
    <property type="entry name" value="RIBOSOMAL PROTEIN S7"/>
    <property type="match status" value="1"/>
</dbReference>
<evidence type="ECO:0000313" key="9">
    <source>
        <dbReference type="EMBL" id="HIP98024.1"/>
    </source>
</evidence>
<dbReference type="InterPro" id="IPR000235">
    <property type="entry name" value="Ribosomal_uS7"/>
</dbReference>
<dbReference type="GO" id="GO:0000049">
    <property type="term" value="F:tRNA binding"/>
    <property type="evidence" value="ECO:0007669"/>
    <property type="project" value="UniProtKB-UniRule"/>
</dbReference>
<evidence type="ECO:0000313" key="10">
    <source>
        <dbReference type="Proteomes" id="UP000606463"/>
    </source>
</evidence>
<comment type="caution">
    <text evidence="9">The sequence shown here is derived from an EMBL/GenBank/DDBJ whole genome shotgun (WGS) entry which is preliminary data.</text>
</comment>